<evidence type="ECO:0000259" key="15">
    <source>
        <dbReference type="PROSITE" id="PS50821"/>
    </source>
</evidence>
<keyword evidence="5" id="KW-0677">Repeat</keyword>
<evidence type="ECO:0000256" key="9">
    <source>
        <dbReference type="ARBA" id="ARBA00022842"/>
    </source>
</evidence>
<name>A0A4D6KJK3_VIGUN</name>
<organism evidence="16 17">
    <name type="scientific">Vigna unguiculata</name>
    <name type="common">Cowpea</name>
    <dbReference type="NCBI Taxonomy" id="3917"/>
    <lineage>
        <taxon>Eukaryota</taxon>
        <taxon>Viridiplantae</taxon>
        <taxon>Streptophyta</taxon>
        <taxon>Embryophyta</taxon>
        <taxon>Tracheophyta</taxon>
        <taxon>Spermatophyta</taxon>
        <taxon>Magnoliopsida</taxon>
        <taxon>eudicotyledons</taxon>
        <taxon>Gunneridae</taxon>
        <taxon>Pentapetalae</taxon>
        <taxon>rosids</taxon>
        <taxon>fabids</taxon>
        <taxon>Fabales</taxon>
        <taxon>Fabaceae</taxon>
        <taxon>Papilionoideae</taxon>
        <taxon>50 kb inversion clade</taxon>
        <taxon>NPAAA clade</taxon>
        <taxon>indigoferoid/millettioid clade</taxon>
        <taxon>Phaseoleae</taxon>
        <taxon>Vigna</taxon>
    </lineage>
</organism>
<keyword evidence="6" id="KW-0547">Nucleotide-binding</keyword>
<dbReference type="InterPro" id="IPR000999">
    <property type="entry name" value="RNase_III_dom"/>
</dbReference>
<dbReference type="PROSITE" id="PS00517">
    <property type="entry name" value="RNASE_3_1"/>
    <property type="match status" value="1"/>
</dbReference>
<dbReference type="SMART" id="SM00949">
    <property type="entry name" value="PAZ"/>
    <property type="match status" value="2"/>
</dbReference>
<evidence type="ECO:0000256" key="3">
    <source>
        <dbReference type="ARBA" id="ARBA00022722"/>
    </source>
</evidence>
<keyword evidence="7" id="KW-0255">Endonuclease</keyword>
<evidence type="ECO:0000313" key="17">
    <source>
        <dbReference type="Proteomes" id="UP000501690"/>
    </source>
</evidence>
<dbReference type="PROSITE" id="PS50137">
    <property type="entry name" value="DS_RBD"/>
    <property type="match status" value="1"/>
</dbReference>
<gene>
    <name evidence="16" type="ORF">DEO72_LG1g1167</name>
</gene>
<evidence type="ECO:0000313" key="16">
    <source>
        <dbReference type="EMBL" id="QCD77542.1"/>
    </source>
</evidence>
<evidence type="ECO:0000256" key="5">
    <source>
        <dbReference type="ARBA" id="ARBA00022737"/>
    </source>
</evidence>
<dbReference type="Pfam" id="PF00636">
    <property type="entry name" value="Ribonuclease_3"/>
    <property type="match status" value="3"/>
</dbReference>
<dbReference type="GO" id="GO:0005737">
    <property type="term" value="C:cytoplasm"/>
    <property type="evidence" value="ECO:0007669"/>
    <property type="project" value="TreeGrafter"/>
</dbReference>
<evidence type="ECO:0000256" key="10">
    <source>
        <dbReference type="ARBA" id="ARBA00022884"/>
    </source>
</evidence>
<dbReference type="InterPro" id="IPR036389">
    <property type="entry name" value="RNase_III_sf"/>
</dbReference>
<dbReference type="SUPFAM" id="SSF69065">
    <property type="entry name" value="RNase III domain-like"/>
    <property type="match status" value="3"/>
</dbReference>
<dbReference type="PANTHER" id="PTHR14950:SF70">
    <property type="entry name" value="ENDORIBONUCLEASE DICER HOMOLOG 2"/>
    <property type="match status" value="1"/>
</dbReference>
<dbReference type="InterPro" id="IPR036085">
    <property type="entry name" value="PAZ_dom_sf"/>
</dbReference>
<dbReference type="Gene3D" id="1.10.1520.10">
    <property type="entry name" value="Ribonuclease III domain"/>
    <property type="match status" value="3"/>
</dbReference>
<dbReference type="Gene3D" id="3.30.160.20">
    <property type="match status" value="1"/>
</dbReference>
<dbReference type="PANTHER" id="PTHR14950">
    <property type="entry name" value="DICER-RELATED"/>
    <property type="match status" value="1"/>
</dbReference>
<accession>A0A4D6KJK3</accession>
<keyword evidence="17" id="KW-1185">Reference proteome</keyword>
<evidence type="ECO:0000259" key="13">
    <source>
        <dbReference type="PROSITE" id="PS50137"/>
    </source>
</evidence>
<dbReference type="GO" id="GO:0005634">
    <property type="term" value="C:nucleus"/>
    <property type="evidence" value="ECO:0007669"/>
    <property type="project" value="TreeGrafter"/>
</dbReference>
<dbReference type="Gene3D" id="2.170.260.10">
    <property type="entry name" value="paz domain"/>
    <property type="match status" value="2"/>
</dbReference>
<keyword evidence="10 12" id="KW-0694">RNA-binding</keyword>
<evidence type="ECO:0000256" key="8">
    <source>
        <dbReference type="ARBA" id="ARBA00022801"/>
    </source>
</evidence>
<dbReference type="Proteomes" id="UP000501690">
    <property type="component" value="Linkage Group LG1"/>
</dbReference>
<feature type="domain" description="PAZ" evidence="15">
    <location>
        <begin position="174"/>
        <end position="289"/>
    </location>
</feature>
<keyword evidence="4" id="KW-0479">Metal-binding</keyword>
<feature type="domain" description="PAZ" evidence="15">
    <location>
        <begin position="613"/>
        <end position="728"/>
    </location>
</feature>
<evidence type="ECO:0000256" key="11">
    <source>
        <dbReference type="ARBA" id="ARBA00023211"/>
    </source>
</evidence>
<evidence type="ECO:0000259" key="14">
    <source>
        <dbReference type="PROSITE" id="PS50142"/>
    </source>
</evidence>
<sequence length="1194" mass="135900">MKGSGNEHPCYVPPELVNCSSKACSVTHQYYCYLMELKQDYKYEVCVRDIVLAIRSELDPQIVDALSGTSFVVERGKLSLNLTSAKPVRLSPQEVEQCRRFQTTLFRILLKRDDNKLASDSDNFCLGDNPEFDYLLLPATVEHQRPSNSIIDWESVNSCPFSSESTCGSNCKDHACDVRIKNGSVCSCKLENCVVYTPHSKSFYTMTPVIWDLNGNSTLRYLGRDGTATYKEHFKKKHGIELRFPHQSLLRGRKVFEVGNYLLKDRKNKNKGEKMGSEELPPELCSVIMSPISICTVYSFSFIPSIMHWLEGLLVAFNLRKMLLDHCTKNDIPIIKVFEAITAKGCQEAYNYENLETLGDSFLKYAVSQQLFKTHQNDREGILSKLRERLISNVALRIFASDKNLPWVLQSLPILSIYTLDVNGGDDQLANSFLHRLVSMKGSGNEHPCYVPPELVNCSSKACSVTHQYYCYLMELKQDYKYEVCVRDIVLAIRSELDPQIVDALSGTSFVVERGKLSLNLTSAKPVRLSPQEVEQCRRFQTTLFRILLKRDDNKLASDSDNFCLGDNPEFDYLLLPATVEHQRPSNSIIDWESVNSCPFSSESTCGSNCKDHACDVRIKNGSVCSCKLENCVVYTPHSKSFYTMTPVIWDLNGNSTLRYLGRDGTATYKEHFKKKHGIELRFPHQSLLRGRKVFEVGNYLLKDRKNKNKGEKMGSEELPPELCSVIMSPISICTVYSFSFIPSIMHWLEGLLVAFNLRKMLLDHCTKNDIPIIKVFEAITAKGCQEAYNYENLETLGDSFLKYAVSQQLFKTHQNDREGILSKLRERLISNVALRIFASDKNLPGFIRMEAFDPKQWIIPGDKTKSLLLEEGLVSCGRTSMYVGRKRKIELKKVADVVEALIGAFISTEDEEAALSFINWIGIEVDTSIIPYERQLSTDPENLVDVKFLESRLNNYKFEDPYLLVEALTHGSYKGPEIQTCYERLEFLGDAVLDNLITMHLYKEYFNEKFSPGFLTTMRSISVNNECYALSAIKAKLHKHILCDSVVRKNIEKTMKGVENLSLESTFGWELETYFCPVLADVIESIAGAIFVDSGYKKEIVFESIKPLLKPLVTPERAKRHPISELQELCQKNQYKLTEHEHPSVRENDETLFKIEVKANRITRTAKASNKDTARKMASKEVLKELQICKSLG</sequence>
<keyword evidence="9" id="KW-0460">Magnesium</keyword>
<evidence type="ECO:0000256" key="2">
    <source>
        <dbReference type="ARBA" id="ARBA00001946"/>
    </source>
</evidence>
<dbReference type="SMART" id="SM00535">
    <property type="entry name" value="RIBOc"/>
    <property type="match status" value="3"/>
</dbReference>
<comment type="cofactor">
    <cofactor evidence="1">
        <name>Mn(2+)</name>
        <dbReference type="ChEBI" id="CHEBI:29035"/>
    </cofactor>
</comment>
<dbReference type="InterPro" id="IPR003100">
    <property type="entry name" value="PAZ_dom"/>
</dbReference>
<feature type="domain" description="RNase III" evidence="14">
    <location>
        <begin position="339"/>
        <end position="406"/>
    </location>
</feature>
<dbReference type="GO" id="GO:0030422">
    <property type="term" value="P:siRNA processing"/>
    <property type="evidence" value="ECO:0007669"/>
    <property type="project" value="TreeGrafter"/>
</dbReference>
<comment type="cofactor">
    <cofactor evidence="2">
        <name>Mg(2+)</name>
        <dbReference type="ChEBI" id="CHEBI:18420"/>
    </cofactor>
</comment>
<feature type="domain" description="DRBM" evidence="13">
    <location>
        <begin position="1122"/>
        <end position="1189"/>
    </location>
</feature>
<dbReference type="CDD" id="cd00593">
    <property type="entry name" value="RIBOc"/>
    <property type="match status" value="3"/>
</dbReference>
<dbReference type="Pfam" id="PF00035">
    <property type="entry name" value="dsrm"/>
    <property type="match status" value="1"/>
</dbReference>
<dbReference type="AlphaFoldDB" id="A0A4D6KJK3"/>
<keyword evidence="3" id="KW-0540">Nuclease</keyword>
<dbReference type="FunFam" id="1.10.1520.10:FF:000004">
    <property type="entry name" value="Endoribonuclease dicer-like 1"/>
    <property type="match status" value="1"/>
</dbReference>
<dbReference type="Pfam" id="PF02170">
    <property type="entry name" value="PAZ"/>
    <property type="match status" value="2"/>
</dbReference>
<proteinExistence type="predicted"/>
<evidence type="ECO:0000256" key="1">
    <source>
        <dbReference type="ARBA" id="ARBA00001936"/>
    </source>
</evidence>
<dbReference type="PROSITE" id="PS50142">
    <property type="entry name" value="RNASE_3_2"/>
    <property type="match status" value="3"/>
</dbReference>
<dbReference type="GO" id="GO:0046872">
    <property type="term" value="F:metal ion binding"/>
    <property type="evidence" value="ECO:0007669"/>
    <property type="project" value="UniProtKB-KW"/>
</dbReference>
<reference evidence="16 17" key="1">
    <citation type="submission" date="2019-04" db="EMBL/GenBank/DDBJ databases">
        <title>An improved genome assembly and genetic linkage map for asparagus bean, Vigna unguiculata ssp. sesquipedialis.</title>
        <authorList>
            <person name="Xia Q."/>
            <person name="Zhang R."/>
            <person name="Dong Y."/>
        </authorList>
    </citation>
    <scope>NUCLEOTIDE SEQUENCE [LARGE SCALE GENOMIC DNA]</scope>
    <source>
        <tissue evidence="16">Leaf</tissue>
    </source>
</reference>
<evidence type="ECO:0000256" key="7">
    <source>
        <dbReference type="ARBA" id="ARBA00022759"/>
    </source>
</evidence>
<evidence type="ECO:0000256" key="12">
    <source>
        <dbReference type="PROSITE-ProRule" id="PRU00266"/>
    </source>
</evidence>
<dbReference type="SUPFAM" id="SSF101690">
    <property type="entry name" value="PAZ domain"/>
    <property type="match status" value="2"/>
</dbReference>
<dbReference type="SUPFAM" id="SSF54768">
    <property type="entry name" value="dsRNA-binding domain-like"/>
    <property type="match status" value="1"/>
</dbReference>
<feature type="domain" description="RNase III" evidence="14">
    <location>
        <begin position="778"/>
        <end position="911"/>
    </location>
</feature>
<keyword evidence="11" id="KW-0464">Manganese</keyword>
<evidence type="ECO:0000256" key="6">
    <source>
        <dbReference type="ARBA" id="ARBA00022741"/>
    </source>
</evidence>
<dbReference type="EMBL" id="CP039345">
    <property type="protein sequence ID" value="QCD77542.1"/>
    <property type="molecule type" value="Genomic_DNA"/>
</dbReference>
<protein>
    <submittedName>
        <fullName evidence="16">Endoribonuclease Dicer</fullName>
    </submittedName>
</protein>
<dbReference type="GO" id="GO:0000166">
    <property type="term" value="F:nucleotide binding"/>
    <property type="evidence" value="ECO:0007669"/>
    <property type="project" value="UniProtKB-KW"/>
</dbReference>
<dbReference type="GO" id="GO:0004525">
    <property type="term" value="F:ribonuclease III activity"/>
    <property type="evidence" value="ECO:0007669"/>
    <property type="project" value="InterPro"/>
</dbReference>
<keyword evidence="8" id="KW-0378">Hydrolase</keyword>
<dbReference type="InterPro" id="IPR014720">
    <property type="entry name" value="dsRBD_dom"/>
</dbReference>
<feature type="domain" description="RNase III" evidence="14">
    <location>
        <begin position="947"/>
        <end position="1096"/>
    </location>
</feature>
<dbReference type="PROSITE" id="PS50821">
    <property type="entry name" value="PAZ"/>
    <property type="match status" value="2"/>
</dbReference>
<dbReference type="SMART" id="SM00358">
    <property type="entry name" value="DSRM"/>
    <property type="match status" value="1"/>
</dbReference>
<dbReference type="GO" id="GO:0003723">
    <property type="term" value="F:RNA binding"/>
    <property type="evidence" value="ECO:0007669"/>
    <property type="project" value="UniProtKB-UniRule"/>
</dbReference>
<evidence type="ECO:0000256" key="4">
    <source>
        <dbReference type="ARBA" id="ARBA00022723"/>
    </source>
</evidence>